<comment type="subcellular location">
    <subcellularLocation>
        <location evidence="1">Cell inner membrane</location>
    </subcellularLocation>
</comment>
<dbReference type="InterPro" id="IPR038072">
    <property type="entry name" value="GspK_central_sf"/>
</dbReference>
<dbReference type="OrthoDB" id="7349355at2"/>
<evidence type="ECO:0000256" key="6">
    <source>
        <dbReference type="ARBA" id="ARBA00022692"/>
    </source>
</evidence>
<organism evidence="11 12">
    <name type="scientific">Sphingomonas gei</name>
    <dbReference type="NCBI Taxonomy" id="1395960"/>
    <lineage>
        <taxon>Bacteria</taxon>
        <taxon>Pseudomonadati</taxon>
        <taxon>Pseudomonadota</taxon>
        <taxon>Alphaproteobacteria</taxon>
        <taxon>Sphingomonadales</taxon>
        <taxon>Sphingomonadaceae</taxon>
        <taxon>Sphingomonas</taxon>
    </lineage>
</organism>
<keyword evidence="12" id="KW-1185">Reference proteome</keyword>
<gene>
    <name evidence="11" type="ORF">E5A73_20585</name>
</gene>
<dbReference type="Proteomes" id="UP000306147">
    <property type="component" value="Unassembled WGS sequence"/>
</dbReference>
<accession>A0A4S1X0F8</accession>
<evidence type="ECO:0000256" key="1">
    <source>
        <dbReference type="ARBA" id="ARBA00004533"/>
    </source>
</evidence>
<sequence>MSRRGEEGYALVAAVASIAVFATMALTVLTATRMGIEDAGAEQAQMQAAAAADAGIAFGLSRILADDVTQRWAADGQVHAMDFAGARLRIAIRDERGKVPLGLLDEAQATSLLEQAGLGGESLLIARDSLLDWIDDDEIKRPFGAEEPYYRAAGLSPPGGQLASIDELARVRGLDAATVARIRPYVTTWTLRSGFDAQYADPRALAVMDAGEEGGVKVIDRARELAGQRTALAFADAPLLVDRPISIEAVATLPGGGRASRTLVVELTGVTDRPYVVRAYE</sequence>
<evidence type="ECO:0000256" key="4">
    <source>
        <dbReference type="ARBA" id="ARBA00022475"/>
    </source>
</evidence>
<keyword evidence="6" id="KW-0812">Transmembrane</keyword>
<evidence type="ECO:0000256" key="5">
    <source>
        <dbReference type="ARBA" id="ARBA00022519"/>
    </source>
</evidence>
<dbReference type="EMBL" id="SRXT01000010">
    <property type="protein sequence ID" value="TGX48705.1"/>
    <property type="molecule type" value="Genomic_DNA"/>
</dbReference>
<evidence type="ECO:0000259" key="10">
    <source>
        <dbReference type="Pfam" id="PF21687"/>
    </source>
</evidence>
<evidence type="ECO:0000256" key="7">
    <source>
        <dbReference type="ARBA" id="ARBA00022927"/>
    </source>
</evidence>
<dbReference type="PANTHER" id="PTHR38831">
    <property type="entry name" value="TYPE II SECRETION SYSTEM PROTEIN K"/>
    <property type="match status" value="1"/>
</dbReference>
<evidence type="ECO:0000256" key="3">
    <source>
        <dbReference type="ARBA" id="ARBA00022448"/>
    </source>
</evidence>
<proteinExistence type="inferred from homology"/>
<dbReference type="RefSeq" id="WP_135965740.1">
    <property type="nucleotide sequence ID" value="NZ_SRXT01000010.1"/>
</dbReference>
<dbReference type="PANTHER" id="PTHR38831:SF2">
    <property type="entry name" value="TYPE II SECRETION SYSTEM PROTEIN K"/>
    <property type="match status" value="1"/>
</dbReference>
<evidence type="ECO:0000256" key="8">
    <source>
        <dbReference type="ARBA" id="ARBA00022989"/>
    </source>
</evidence>
<keyword evidence="8" id="KW-1133">Transmembrane helix</keyword>
<evidence type="ECO:0000313" key="12">
    <source>
        <dbReference type="Proteomes" id="UP000306147"/>
    </source>
</evidence>
<keyword evidence="4" id="KW-1003">Cell membrane</keyword>
<evidence type="ECO:0000256" key="2">
    <source>
        <dbReference type="ARBA" id="ARBA00007246"/>
    </source>
</evidence>
<reference evidence="11 12" key="1">
    <citation type="submission" date="2019-04" db="EMBL/GenBank/DDBJ databases">
        <title>Sphingomonas psychrotolerans sp. nov., isolated from soil in the Tianshan Mountains, Xinjiang, China.</title>
        <authorList>
            <person name="Luo Y."/>
            <person name="Sheng H."/>
        </authorList>
    </citation>
    <scope>NUCLEOTIDE SEQUENCE [LARGE SCALE GENOMIC DNA]</scope>
    <source>
        <strain evidence="11 12">ZFGT-11</strain>
    </source>
</reference>
<dbReference type="InterPro" id="IPR005628">
    <property type="entry name" value="GspK"/>
</dbReference>
<dbReference type="Pfam" id="PF21687">
    <property type="entry name" value="T2SSK_1st"/>
    <property type="match status" value="1"/>
</dbReference>
<protein>
    <recommendedName>
        <fullName evidence="10">T2SS protein K first SAM-like domain-containing protein</fullName>
    </recommendedName>
</protein>
<comment type="caution">
    <text evidence="11">The sequence shown here is derived from an EMBL/GenBank/DDBJ whole genome shotgun (WGS) entry which is preliminary data.</text>
</comment>
<keyword evidence="9" id="KW-0472">Membrane</keyword>
<dbReference type="SUPFAM" id="SSF158544">
    <property type="entry name" value="GspK insert domain-like"/>
    <property type="match status" value="1"/>
</dbReference>
<dbReference type="GO" id="GO:0005886">
    <property type="term" value="C:plasma membrane"/>
    <property type="evidence" value="ECO:0007669"/>
    <property type="project" value="UniProtKB-SubCell"/>
</dbReference>
<dbReference type="AlphaFoldDB" id="A0A4S1X0F8"/>
<keyword evidence="3" id="KW-0813">Transport</keyword>
<comment type="similarity">
    <text evidence="2">Belongs to the GSP K family.</text>
</comment>
<feature type="domain" description="T2SS protein K first SAM-like" evidence="10">
    <location>
        <begin position="107"/>
        <end position="188"/>
    </location>
</feature>
<dbReference type="InterPro" id="IPR049031">
    <property type="entry name" value="T2SSK_SAM-like_1st"/>
</dbReference>
<keyword evidence="7" id="KW-0653">Protein transport</keyword>
<dbReference type="Gene3D" id="1.10.40.60">
    <property type="entry name" value="EpsJ-like"/>
    <property type="match status" value="1"/>
</dbReference>
<keyword evidence="5" id="KW-0997">Cell inner membrane</keyword>
<evidence type="ECO:0000313" key="11">
    <source>
        <dbReference type="EMBL" id="TGX48705.1"/>
    </source>
</evidence>
<evidence type="ECO:0000256" key="9">
    <source>
        <dbReference type="ARBA" id="ARBA00023136"/>
    </source>
</evidence>
<name>A0A4S1X0F8_9SPHN</name>
<dbReference type="GO" id="GO:0009306">
    <property type="term" value="P:protein secretion"/>
    <property type="evidence" value="ECO:0007669"/>
    <property type="project" value="InterPro"/>
</dbReference>